<dbReference type="RefSeq" id="WP_095618824.1">
    <property type="nucleotide sequence ID" value="NZ_NSKD01000021.1"/>
</dbReference>
<proteinExistence type="predicted"/>
<dbReference type="GO" id="GO:0003677">
    <property type="term" value="F:DNA binding"/>
    <property type="evidence" value="ECO:0007669"/>
    <property type="project" value="InterPro"/>
</dbReference>
<sequence length="341" mass="37778">MNYAGIDLASKSSAVAVVDEQGNVMEQREVATDAGQLAKVLAPFTPVSVVVESSPLAEWACQVLEEAGHQAQIIDARAAKHLMDARKKTDRRDAQTLAQIVRSGWFQPVHRKSDSARLERTQLQGRQGLVRTYCSIDSQVRGLLRAHGICLGRVSKRRFPQWVRERAQQHSEALVAVLEPLLAVYEHSLEQAEAMKKQMQAQQREDELQQQLQSVPGVGPLTAKVFASTVDDPQRFANGEQVADYAGLTPGVTQSGERCVRGSITRQGDHLLRWHLVEAAHAMIRQGGDCRLKRWARQLAETKGAAKARVALARKLAIVLWRLWLKGERFEPEHGTVAAAA</sequence>
<keyword evidence="5" id="KW-1185">Reference proteome</keyword>
<dbReference type="Pfam" id="PF02371">
    <property type="entry name" value="Transposase_20"/>
    <property type="match status" value="1"/>
</dbReference>
<feature type="coiled-coil region" evidence="1">
    <location>
        <begin position="182"/>
        <end position="211"/>
    </location>
</feature>
<evidence type="ECO:0000313" key="5">
    <source>
        <dbReference type="Proteomes" id="UP000218896"/>
    </source>
</evidence>
<dbReference type="EMBL" id="NSKD01000021">
    <property type="protein sequence ID" value="PAU75357.1"/>
    <property type="molecule type" value="Genomic_DNA"/>
</dbReference>
<evidence type="ECO:0000259" key="3">
    <source>
        <dbReference type="Pfam" id="PF02371"/>
    </source>
</evidence>
<evidence type="ECO:0000256" key="1">
    <source>
        <dbReference type="SAM" id="Coils"/>
    </source>
</evidence>
<feature type="domain" description="Transposase IS110-like N-terminal" evidence="2">
    <location>
        <begin position="4"/>
        <end position="146"/>
    </location>
</feature>
<name>A0A2A2ESP1_9GAMM</name>
<organism evidence="4 5">
    <name type="scientific">Halovibrio salipaludis</name>
    <dbReference type="NCBI Taxonomy" id="2032626"/>
    <lineage>
        <taxon>Bacteria</taxon>
        <taxon>Pseudomonadati</taxon>
        <taxon>Pseudomonadota</taxon>
        <taxon>Gammaproteobacteria</taxon>
        <taxon>Oceanospirillales</taxon>
        <taxon>Halomonadaceae</taxon>
        <taxon>Halovibrio</taxon>
    </lineage>
</organism>
<dbReference type="OrthoDB" id="5289737at2"/>
<dbReference type="InterPro" id="IPR003346">
    <property type="entry name" value="Transposase_20"/>
</dbReference>
<dbReference type="Proteomes" id="UP000218896">
    <property type="component" value="Unassembled WGS sequence"/>
</dbReference>
<dbReference type="InterPro" id="IPR002525">
    <property type="entry name" value="Transp_IS110-like_N"/>
</dbReference>
<dbReference type="PANTHER" id="PTHR33055">
    <property type="entry name" value="TRANSPOSASE FOR INSERTION SEQUENCE ELEMENT IS1111A"/>
    <property type="match status" value="1"/>
</dbReference>
<feature type="domain" description="Transposase IS116/IS110/IS902 C-terminal" evidence="3">
    <location>
        <begin position="210"/>
        <end position="286"/>
    </location>
</feature>
<dbReference type="Pfam" id="PF01548">
    <property type="entry name" value="DEDD_Tnp_IS110"/>
    <property type="match status" value="1"/>
</dbReference>
<comment type="caution">
    <text evidence="4">The sequence shown here is derived from an EMBL/GenBank/DDBJ whole genome shotgun (WGS) entry which is preliminary data.</text>
</comment>
<gene>
    <name evidence="4" type="ORF">CK501_16600</name>
</gene>
<dbReference type="GO" id="GO:0006313">
    <property type="term" value="P:DNA transposition"/>
    <property type="evidence" value="ECO:0007669"/>
    <property type="project" value="InterPro"/>
</dbReference>
<keyword evidence="1" id="KW-0175">Coiled coil</keyword>
<dbReference type="AlphaFoldDB" id="A0A2A2ESP1"/>
<protein>
    <submittedName>
        <fullName evidence="4">IS110 family transposase</fullName>
    </submittedName>
</protein>
<accession>A0A2A2ESP1</accession>
<dbReference type="PANTHER" id="PTHR33055:SF3">
    <property type="entry name" value="PUTATIVE TRANSPOSASE FOR IS117-RELATED"/>
    <property type="match status" value="1"/>
</dbReference>
<dbReference type="NCBIfam" id="NF033542">
    <property type="entry name" value="transpos_IS110"/>
    <property type="match status" value="1"/>
</dbReference>
<reference evidence="4 5" key="1">
    <citation type="submission" date="2017-08" db="EMBL/GenBank/DDBJ databases">
        <title>Halovibrio sewagensis sp. nov., isolated from wastewater of high salinity.</title>
        <authorList>
            <person name="Dong X."/>
            <person name="Zhang G."/>
        </authorList>
    </citation>
    <scope>NUCLEOTIDE SEQUENCE [LARGE SCALE GENOMIC DNA]</scope>
    <source>
        <strain evidence="4 5">YL5-2</strain>
    </source>
</reference>
<dbReference type="GO" id="GO:0004803">
    <property type="term" value="F:transposase activity"/>
    <property type="evidence" value="ECO:0007669"/>
    <property type="project" value="InterPro"/>
</dbReference>
<evidence type="ECO:0000313" key="4">
    <source>
        <dbReference type="EMBL" id="PAU75357.1"/>
    </source>
</evidence>
<evidence type="ECO:0000259" key="2">
    <source>
        <dbReference type="Pfam" id="PF01548"/>
    </source>
</evidence>
<dbReference type="InterPro" id="IPR047650">
    <property type="entry name" value="Transpos_IS110"/>
</dbReference>